<dbReference type="Gene3D" id="3.30.530.20">
    <property type="match status" value="1"/>
</dbReference>
<dbReference type="CDD" id="cd08894">
    <property type="entry name" value="SRPBCC_CalC_Aha1-like_1"/>
    <property type="match status" value="1"/>
</dbReference>
<dbReference type="EMBL" id="AOIO01000009">
    <property type="protein sequence ID" value="ELZ05275.1"/>
    <property type="molecule type" value="Genomic_DNA"/>
</dbReference>
<reference evidence="3 4" key="1">
    <citation type="journal article" date="2014" name="PLoS Genet.">
        <title>Phylogenetically driven sequencing of extremely halophilic archaea reveals strategies for static and dynamic osmo-response.</title>
        <authorList>
            <person name="Becker E.A."/>
            <person name="Seitzer P.M."/>
            <person name="Tritt A."/>
            <person name="Larsen D."/>
            <person name="Krusor M."/>
            <person name="Yao A.I."/>
            <person name="Wu D."/>
            <person name="Madern D."/>
            <person name="Eisen J.A."/>
            <person name="Darling A.E."/>
            <person name="Facciotti M.T."/>
        </authorList>
    </citation>
    <scope>NUCLEOTIDE SEQUENCE [LARGE SCALE GENOMIC DNA]</scope>
    <source>
        <strain evidence="3 4">DSM 12278</strain>
    </source>
</reference>
<comment type="caution">
    <text evidence="3">The sequence shown here is derived from an EMBL/GenBank/DDBJ whole genome shotgun (WGS) entry which is preliminary data.</text>
</comment>
<dbReference type="AlphaFoldDB" id="M0B395"/>
<evidence type="ECO:0000256" key="1">
    <source>
        <dbReference type="ARBA" id="ARBA00006817"/>
    </source>
</evidence>
<dbReference type="PATRIC" id="fig|29540.5.peg.642"/>
<accession>M0B395</accession>
<feature type="domain" description="Activator of Hsp90 ATPase homologue 1/2-like C-terminal" evidence="2">
    <location>
        <begin position="25"/>
        <end position="156"/>
    </location>
</feature>
<evidence type="ECO:0000259" key="2">
    <source>
        <dbReference type="Pfam" id="PF08327"/>
    </source>
</evidence>
<dbReference type="Pfam" id="PF08327">
    <property type="entry name" value="AHSA1"/>
    <property type="match status" value="1"/>
</dbReference>
<evidence type="ECO:0000313" key="4">
    <source>
        <dbReference type="Proteomes" id="UP000011554"/>
    </source>
</evidence>
<proteinExistence type="inferred from homology"/>
<evidence type="ECO:0000313" key="3">
    <source>
        <dbReference type="EMBL" id="ELZ05275.1"/>
    </source>
</evidence>
<gene>
    <name evidence="3" type="ORF">C481_03127</name>
</gene>
<sequence>MTNDTTNDTEIETNERSLTIRRRFDAPLERVWEAWTDPDQVDQWWGPDGFTTTTDEMEVRPDGVWQFVMVGPDGDEYQNRIVYDEIVEPERLAYTHGSDDDPEQFRVAVTFEESDGGGTELTMEMRFGSADELDEAVEFGADDGAKQTLERLADHLVAK</sequence>
<name>M0B395_NATA1</name>
<dbReference type="InterPro" id="IPR013538">
    <property type="entry name" value="ASHA1/2-like_C"/>
</dbReference>
<dbReference type="SUPFAM" id="SSF55961">
    <property type="entry name" value="Bet v1-like"/>
    <property type="match status" value="1"/>
</dbReference>
<protein>
    <recommendedName>
        <fullName evidence="2">Activator of Hsp90 ATPase homologue 1/2-like C-terminal domain-containing protein</fullName>
    </recommendedName>
</protein>
<dbReference type="RefSeq" id="WP_006107450.1">
    <property type="nucleotide sequence ID" value="NZ_AOIO01000009.1"/>
</dbReference>
<dbReference type="InterPro" id="IPR023393">
    <property type="entry name" value="START-like_dom_sf"/>
</dbReference>
<comment type="similarity">
    <text evidence="1">Belongs to the AHA1 family.</text>
</comment>
<dbReference type="eggNOG" id="arCOG05261">
    <property type="taxonomic scope" value="Archaea"/>
</dbReference>
<dbReference type="STRING" id="29540.C481_03127"/>
<organism evidence="3 4">
    <name type="scientific">Natrialba asiatica (strain ATCC 700177 / DSM 12278 / JCM 9576 / FERM P-10747 / NBRC 102637 / 172P1)</name>
    <dbReference type="NCBI Taxonomy" id="29540"/>
    <lineage>
        <taxon>Archaea</taxon>
        <taxon>Methanobacteriati</taxon>
        <taxon>Methanobacteriota</taxon>
        <taxon>Stenosarchaea group</taxon>
        <taxon>Halobacteria</taxon>
        <taxon>Halobacteriales</taxon>
        <taxon>Natrialbaceae</taxon>
        <taxon>Natrialba</taxon>
    </lineage>
</organism>
<dbReference type="Proteomes" id="UP000011554">
    <property type="component" value="Unassembled WGS sequence"/>
</dbReference>
<keyword evidence="4" id="KW-1185">Reference proteome</keyword>
<dbReference type="OrthoDB" id="165863at2157"/>